<proteinExistence type="predicted"/>
<evidence type="ECO:0000256" key="4">
    <source>
        <dbReference type="SAM" id="MobiDB-lite"/>
    </source>
</evidence>
<evidence type="ECO:0000313" key="6">
    <source>
        <dbReference type="Proteomes" id="UP000478836"/>
    </source>
</evidence>
<comment type="caution">
    <text evidence="5">The sequence shown here is derived from an EMBL/GenBank/DDBJ whole genome shotgun (WGS) entry which is preliminary data.</text>
</comment>
<evidence type="ECO:0000256" key="2">
    <source>
        <dbReference type="ARBA" id="ARBA00023125"/>
    </source>
</evidence>
<name>A0ABQ6V7K8_9MICO</name>
<keyword evidence="3" id="KW-0804">Transcription</keyword>
<dbReference type="InterPro" id="IPR008920">
    <property type="entry name" value="TF_FadR/GntR_C"/>
</dbReference>
<sequence>MLRVAHGATARSRRIRRQKRRGQGASTEWSGGGTALVEWYELARLNAVPGRHPKLAGGPPDLDRVRDAVALFGDVWIGSVRHAMPLLAADDVTYLVDLAEDLSDVAADRDASAFCFALRALAAGFARIEGNVMRVAVIDILGPQIGRIAQHTRDARDWDDSRRCADAIGDAVRERDETLTCAAIVTLVDDVLPRVIDHAD</sequence>
<feature type="region of interest" description="Disordered" evidence="4">
    <location>
        <begin position="1"/>
        <end position="31"/>
    </location>
</feature>
<dbReference type="Gene3D" id="1.20.120.530">
    <property type="entry name" value="GntR ligand-binding domain-like"/>
    <property type="match status" value="1"/>
</dbReference>
<keyword evidence="2" id="KW-0238">DNA-binding</keyword>
<dbReference type="EMBL" id="WAAO01000001">
    <property type="protein sequence ID" value="KAB1866415.1"/>
    <property type="molecule type" value="Genomic_DNA"/>
</dbReference>
<feature type="compositionally biased region" description="Basic residues" evidence="4">
    <location>
        <begin position="11"/>
        <end position="22"/>
    </location>
</feature>
<evidence type="ECO:0000256" key="1">
    <source>
        <dbReference type="ARBA" id="ARBA00023015"/>
    </source>
</evidence>
<dbReference type="Proteomes" id="UP000478836">
    <property type="component" value="Unassembled WGS sequence"/>
</dbReference>
<evidence type="ECO:0000256" key="3">
    <source>
        <dbReference type="ARBA" id="ARBA00023163"/>
    </source>
</evidence>
<accession>A0ABQ6V7K8</accession>
<keyword evidence="6" id="KW-1185">Reference proteome</keyword>
<gene>
    <name evidence="5" type="ORF">F6A08_00870</name>
</gene>
<organism evidence="5 6">
    <name type="scientific">Microbacterium algeriense</name>
    <dbReference type="NCBI Taxonomy" id="2615184"/>
    <lineage>
        <taxon>Bacteria</taxon>
        <taxon>Bacillati</taxon>
        <taxon>Actinomycetota</taxon>
        <taxon>Actinomycetes</taxon>
        <taxon>Micrococcales</taxon>
        <taxon>Microbacteriaceae</taxon>
        <taxon>Microbacterium</taxon>
    </lineage>
</organism>
<protein>
    <submittedName>
        <fullName evidence="5">FCD domain-containing protein</fullName>
    </submittedName>
</protein>
<keyword evidence="1" id="KW-0805">Transcription regulation</keyword>
<reference evidence="6" key="1">
    <citation type="submission" date="2019-09" db="EMBL/GenBank/DDBJ databases">
        <title>Whole genome sequencing of Microbacterium maritypicum.</title>
        <authorList>
            <person name="Lenchi N."/>
        </authorList>
    </citation>
    <scope>NUCLEOTIDE SEQUENCE [LARGE SCALE GENOMIC DNA]</scope>
    <source>
        <strain evidence="6">G1</strain>
    </source>
</reference>
<evidence type="ECO:0000313" key="5">
    <source>
        <dbReference type="EMBL" id="KAB1866415.1"/>
    </source>
</evidence>